<proteinExistence type="predicted"/>
<dbReference type="Gene3D" id="2.70.170.10">
    <property type="entry name" value="Neurotransmitter-gated ion-channel ligand-binding domain"/>
    <property type="match status" value="1"/>
</dbReference>
<dbReference type="GO" id="GO:0016020">
    <property type="term" value="C:membrane"/>
    <property type="evidence" value="ECO:0007669"/>
    <property type="project" value="InterPro"/>
</dbReference>
<dbReference type="SUPFAM" id="SSF63712">
    <property type="entry name" value="Nicotinic receptor ligand binding domain-like"/>
    <property type="match status" value="1"/>
</dbReference>
<gene>
    <name evidence="2" type="ORF">CGI_10028003</name>
</gene>
<dbReference type="EMBL" id="JH823233">
    <property type="protein sequence ID" value="EKC42206.1"/>
    <property type="molecule type" value="Genomic_DNA"/>
</dbReference>
<dbReference type="InParanoid" id="K1S473"/>
<dbReference type="Pfam" id="PF02931">
    <property type="entry name" value="Neur_chan_LBD"/>
    <property type="match status" value="1"/>
</dbReference>
<name>K1S473_MAGGI</name>
<dbReference type="InterPro" id="IPR006202">
    <property type="entry name" value="Neur_chan_lig-bd"/>
</dbReference>
<evidence type="ECO:0000313" key="2">
    <source>
        <dbReference type="EMBL" id="EKC42206.1"/>
    </source>
</evidence>
<evidence type="ECO:0000259" key="1">
    <source>
        <dbReference type="Pfam" id="PF02931"/>
    </source>
</evidence>
<feature type="domain" description="Neurotransmitter-gated ion-channel ligand-binding" evidence="1">
    <location>
        <begin position="42"/>
        <end position="109"/>
    </location>
</feature>
<dbReference type="GO" id="GO:0005230">
    <property type="term" value="F:extracellular ligand-gated monoatomic ion channel activity"/>
    <property type="evidence" value="ECO:0007669"/>
    <property type="project" value="InterPro"/>
</dbReference>
<dbReference type="InterPro" id="IPR036734">
    <property type="entry name" value="Neur_chan_lig-bd_sf"/>
</dbReference>
<organism evidence="2">
    <name type="scientific">Magallana gigas</name>
    <name type="common">Pacific oyster</name>
    <name type="synonym">Crassostrea gigas</name>
    <dbReference type="NCBI Taxonomy" id="29159"/>
    <lineage>
        <taxon>Eukaryota</taxon>
        <taxon>Metazoa</taxon>
        <taxon>Spiralia</taxon>
        <taxon>Lophotrochozoa</taxon>
        <taxon>Mollusca</taxon>
        <taxon>Bivalvia</taxon>
        <taxon>Autobranchia</taxon>
        <taxon>Pteriomorphia</taxon>
        <taxon>Ostreida</taxon>
        <taxon>Ostreoidea</taxon>
        <taxon>Ostreidae</taxon>
        <taxon>Magallana</taxon>
    </lineage>
</organism>
<sequence>MCLDGRVERTVAAHYQKRILVVSTGPLIDIASGASVEEYKLLQSTLLTNYSTSVRPLLDQDDTVFVYSGFYMYLAVIHELDAVNQRLITTGFLELSWDDEFLQLHHRKSERKVGVFYRGVVKVERFLRCTTCNESRKVSGEKNMEVSHHDDDDGIINWTDVSSAINFVSFLTMLWFEITAMTIIITTLIGGVL</sequence>
<dbReference type="HOGENOM" id="CLU_1410100_0_0_1"/>
<protein>
    <recommendedName>
        <fullName evidence="1">Neurotransmitter-gated ion-channel ligand-binding domain-containing protein</fullName>
    </recommendedName>
</protein>
<reference evidence="2" key="1">
    <citation type="journal article" date="2012" name="Nature">
        <title>The oyster genome reveals stress adaptation and complexity of shell formation.</title>
        <authorList>
            <person name="Zhang G."/>
            <person name="Fang X."/>
            <person name="Guo X."/>
            <person name="Li L."/>
            <person name="Luo R."/>
            <person name="Xu F."/>
            <person name="Yang P."/>
            <person name="Zhang L."/>
            <person name="Wang X."/>
            <person name="Qi H."/>
            <person name="Xiong Z."/>
            <person name="Que H."/>
            <person name="Xie Y."/>
            <person name="Holland P.W."/>
            <person name="Paps J."/>
            <person name="Zhu Y."/>
            <person name="Wu F."/>
            <person name="Chen Y."/>
            <person name="Wang J."/>
            <person name="Peng C."/>
            <person name="Meng J."/>
            <person name="Yang L."/>
            <person name="Liu J."/>
            <person name="Wen B."/>
            <person name="Zhang N."/>
            <person name="Huang Z."/>
            <person name="Zhu Q."/>
            <person name="Feng Y."/>
            <person name="Mount A."/>
            <person name="Hedgecock D."/>
            <person name="Xu Z."/>
            <person name="Liu Y."/>
            <person name="Domazet-Loso T."/>
            <person name="Du Y."/>
            <person name="Sun X."/>
            <person name="Zhang S."/>
            <person name="Liu B."/>
            <person name="Cheng P."/>
            <person name="Jiang X."/>
            <person name="Li J."/>
            <person name="Fan D."/>
            <person name="Wang W."/>
            <person name="Fu W."/>
            <person name="Wang T."/>
            <person name="Wang B."/>
            <person name="Zhang J."/>
            <person name="Peng Z."/>
            <person name="Li Y."/>
            <person name="Li N."/>
            <person name="Wang J."/>
            <person name="Chen M."/>
            <person name="He Y."/>
            <person name="Tan F."/>
            <person name="Song X."/>
            <person name="Zheng Q."/>
            <person name="Huang R."/>
            <person name="Yang H."/>
            <person name="Du X."/>
            <person name="Chen L."/>
            <person name="Yang M."/>
            <person name="Gaffney P.M."/>
            <person name="Wang S."/>
            <person name="Luo L."/>
            <person name="She Z."/>
            <person name="Ming Y."/>
            <person name="Huang W."/>
            <person name="Zhang S."/>
            <person name="Huang B."/>
            <person name="Zhang Y."/>
            <person name="Qu T."/>
            <person name="Ni P."/>
            <person name="Miao G."/>
            <person name="Wang J."/>
            <person name="Wang Q."/>
            <person name="Steinberg C.E."/>
            <person name="Wang H."/>
            <person name="Li N."/>
            <person name="Qian L."/>
            <person name="Zhang G."/>
            <person name="Li Y."/>
            <person name="Yang H."/>
            <person name="Liu X."/>
            <person name="Wang J."/>
            <person name="Yin Y."/>
            <person name="Wang J."/>
        </authorList>
    </citation>
    <scope>NUCLEOTIDE SEQUENCE [LARGE SCALE GENOMIC DNA]</scope>
    <source>
        <strain evidence="2">05x7-T-G4-1.051#20</strain>
    </source>
</reference>
<accession>K1S473</accession>
<dbReference type="AlphaFoldDB" id="K1S473"/>